<proteinExistence type="predicted"/>
<organism evidence="1 2">
    <name type="scientific">Massilia violaceinigra</name>
    <dbReference type="NCBI Taxonomy" id="2045208"/>
    <lineage>
        <taxon>Bacteria</taxon>
        <taxon>Pseudomonadati</taxon>
        <taxon>Pseudomonadota</taxon>
        <taxon>Betaproteobacteria</taxon>
        <taxon>Burkholderiales</taxon>
        <taxon>Oxalobacteraceae</taxon>
        <taxon>Telluria group</taxon>
        <taxon>Massilia</taxon>
    </lineage>
</organism>
<evidence type="ECO:0000313" key="1">
    <source>
        <dbReference type="EMBL" id="UOD30870.1"/>
    </source>
</evidence>
<accession>A0ABY4A9P4</accession>
<reference evidence="1 2" key="1">
    <citation type="submission" date="2020-10" db="EMBL/GenBank/DDBJ databases">
        <title>Genome analysis of Massilia species.</title>
        <authorList>
            <person name="Jung D.-H."/>
        </authorList>
    </citation>
    <scope>NUCLEOTIDE SEQUENCE [LARGE SCALE GENOMIC DNA]</scope>
    <source>
        <strain evidence="2">sipir</strain>
    </source>
</reference>
<protein>
    <submittedName>
        <fullName evidence="1">Uncharacterized protein</fullName>
    </submittedName>
</protein>
<dbReference type="EMBL" id="CP063361">
    <property type="protein sequence ID" value="UOD30870.1"/>
    <property type="molecule type" value="Genomic_DNA"/>
</dbReference>
<dbReference type="InterPro" id="IPR046788">
    <property type="entry name" value="Methyltransf_35"/>
</dbReference>
<dbReference type="RefSeq" id="WP_243492084.1">
    <property type="nucleotide sequence ID" value="NZ_CP063361.1"/>
</dbReference>
<evidence type="ECO:0000313" key="2">
    <source>
        <dbReference type="Proteomes" id="UP000831532"/>
    </source>
</evidence>
<sequence>MSRSFEFINYMVRPNKNVERKLIASSLDKIKFIFSLSKYRYVGFGSMWFTDFVLFHRLLGICDMVTIEKEKSREKRVRFNKPFACIDVRMGDASDHLGELLEGKNSLTWLDYDGSLENALNGDILTAVGAMQSGSIILVSVNAMVEQLDGKTVDGRELTSLEYLEWITETLPLKDAPKRLTRNDFPCLVSEILISAFESAVFSTMPGCEFFPMWNFLYADGAKMITVGGMVADSKDRQRLSECYPDGAPTYFSKTPFEISLPILTDKEKRALDTLMPTQKEIKPKSLEFELRPTEIEAYQKFYLEYPIFNELSA</sequence>
<name>A0ABY4A9P4_9BURK</name>
<gene>
    <name evidence="1" type="ORF">INH39_03805</name>
</gene>
<dbReference type="Proteomes" id="UP000831532">
    <property type="component" value="Chromosome"/>
</dbReference>
<keyword evidence="2" id="KW-1185">Reference proteome</keyword>
<dbReference type="Pfam" id="PF20553">
    <property type="entry name" value="Methyltransf_35"/>
    <property type="match status" value="1"/>
</dbReference>